<evidence type="ECO:0008006" key="4">
    <source>
        <dbReference type="Google" id="ProtNLM"/>
    </source>
</evidence>
<gene>
    <name evidence="2" type="ORF">ACFO3Q_10925</name>
</gene>
<evidence type="ECO:0000313" key="3">
    <source>
        <dbReference type="Proteomes" id="UP001595892"/>
    </source>
</evidence>
<protein>
    <recommendedName>
        <fullName evidence="4">Sel1 repeat family protein</fullName>
    </recommendedName>
</protein>
<dbReference type="RefSeq" id="WP_377004717.1">
    <property type="nucleotide sequence ID" value="NZ_JBHSGG010000030.1"/>
</dbReference>
<evidence type="ECO:0000313" key="2">
    <source>
        <dbReference type="EMBL" id="MFC4728682.1"/>
    </source>
</evidence>
<keyword evidence="3" id="KW-1185">Reference proteome</keyword>
<sequence>MKRIAALLAGAWLAAGAVAGEPGERRRGPDPEVMGSAGFLDAHPDMKWRAHGVEQWRKGAPERALEYFRRGARHADKPSQAMLAEMYWTGQGVERDRALGYVWMDLAAERHYRTFLLKREQYWAALSDEERARAIEVGGDMYEVYGDVVAKPRLERVLRRARQRMTGSRTGFGGNALKVEIPGPDGRMRQIDGSRFYDPEFWEPERYWAWQDEVWDAPPRGSVEVGELEILRTPDAPSGD</sequence>
<dbReference type="Gene3D" id="1.25.40.10">
    <property type="entry name" value="Tetratricopeptide repeat domain"/>
    <property type="match status" value="1"/>
</dbReference>
<dbReference type="Proteomes" id="UP001595892">
    <property type="component" value="Unassembled WGS sequence"/>
</dbReference>
<accession>A0ABV9NK32</accession>
<reference evidence="3" key="1">
    <citation type="journal article" date="2019" name="Int. J. Syst. Evol. Microbiol.">
        <title>The Global Catalogue of Microorganisms (GCM) 10K type strain sequencing project: providing services to taxonomists for standard genome sequencing and annotation.</title>
        <authorList>
            <consortium name="The Broad Institute Genomics Platform"/>
            <consortium name="The Broad Institute Genome Sequencing Center for Infectious Disease"/>
            <person name="Wu L."/>
            <person name="Ma J."/>
        </authorList>
    </citation>
    <scope>NUCLEOTIDE SEQUENCE [LARGE SCALE GENOMIC DNA]</scope>
    <source>
        <strain evidence="3">CGMCC 1.13574</strain>
    </source>
</reference>
<comment type="caution">
    <text evidence="2">The sequence shown here is derived from an EMBL/GenBank/DDBJ whole genome shotgun (WGS) entry which is preliminary data.</text>
</comment>
<keyword evidence="1" id="KW-0732">Signal</keyword>
<proteinExistence type="predicted"/>
<dbReference type="Pfam" id="PF08238">
    <property type="entry name" value="Sel1"/>
    <property type="match status" value="2"/>
</dbReference>
<feature type="chain" id="PRO_5046517277" description="Sel1 repeat family protein" evidence="1">
    <location>
        <begin position="20"/>
        <end position="240"/>
    </location>
</feature>
<name>A0ABV9NK32_9GAMM</name>
<dbReference type="InterPro" id="IPR006597">
    <property type="entry name" value="Sel1-like"/>
</dbReference>
<organism evidence="2 3">
    <name type="scientific">Coralloluteibacterium thermophilum</name>
    <dbReference type="NCBI Taxonomy" id="2707049"/>
    <lineage>
        <taxon>Bacteria</taxon>
        <taxon>Pseudomonadati</taxon>
        <taxon>Pseudomonadota</taxon>
        <taxon>Gammaproteobacteria</taxon>
        <taxon>Lysobacterales</taxon>
        <taxon>Lysobacteraceae</taxon>
        <taxon>Coralloluteibacterium</taxon>
    </lineage>
</organism>
<evidence type="ECO:0000256" key="1">
    <source>
        <dbReference type="SAM" id="SignalP"/>
    </source>
</evidence>
<dbReference type="SUPFAM" id="SSF81901">
    <property type="entry name" value="HCP-like"/>
    <property type="match status" value="1"/>
</dbReference>
<dbReference type="SMART" id="SM00671">
    <property type="entry name" value="SEL1"/>
    <property type="match status" value="1"/>
</dbReference>
<dbReference type="EMBL" id="JBHSGG010000030">
    <property type="protein sequence ID" value="MFC4728682.1"/>
    <property type="molecule type" value="Genomic_DNA"/>
</dbReference>
<feature type="signal peptide" evidence="1">
    <location>
        <begin position="1"/>
        <end position="19"/>
    </location>
</feature>
<dbReference type="InterPro" id="IPR011990">
    <property type="entry name" value="TPR-like_helical_dom_sf"/>
</dbReference>